<dbReference type="Proteomes" id="UP000228535">
    <property type="component" value="Unassembled WGS sequence"/>
</dbReference>
<dbReference type="AlphaFoldDB" id="A0A2M9BR80"/>
<protein>
    <recommendedName>
        <fullName evidence="3">Antitoxin VbhA domain-containing protein</fullName>
    </recommendedName>
</protein>
<proteinExistence type="predicted"/>
<dbReference type="EMBL" id="PGFA01000001">
    <property type="protein sequence ID" value="PJJ60464.1"/>
    <property type="molecule type" value="Genomic_DNA"/>
</dbReference>
<dbReference type="OrthoDB" id="885364at2"/>
<comment type="caution">
    <text evidence="1">The sequence shown here is derived from an EMBL/GenBank/DDBJ whole genome shotgun (WGS) entry which is preliminary data.</text>
</comment>
<evidence type="ECO:0000313" key="2">
    <source>
        <dbReference type="Proteomes" id="UP000228535"/>
    </source>
</evidence>
<gene>
    <name evidence="1" type="ORF">CLV45_1891</name>
</gene>
<reference evidence="1 2" key="1">
    <citation type="submission" date="2017-11" db="EMBL/GenBank/DDBJ databases">
        <title>Genomic Encyclopedia of Archaeal and Bacterial Type Strains, Phase II (KMG-II): From Individual Species to Whole Genera.</title>
        <authorList>
            <person name="Goeker M."/>
        </authorList>
    </citation>
    <scope>NUCLEOTIDE SEQUENCE [LARGE SCALE GENOMIC DNA]</scope>
    <source>
        <strain evidence="1 2">DSM 11115</strain>
    </source>
</reference>
<accession>A0A2M9BR80</accession>
<dbReference type="RefSeq" id="WP_157807392.1">
    <property type="nucleotide sequence ID" value="NZ_PGFA01000001.1"/>
</dbReference>
<dbReference type="InterPro" id="IPR043038">
    <property type="entry name" value="VbhA_sf"/>
</dbReference>
<sequence>MESPHFKPIPADLPEAEAAARLKRQRHAEWGIAVASMGGTGPKPELLHELQRYIDGELTIQQIAQLPYSPEVQKSPAIQAILTRERLSSAA</sequence>
<dbReference type="Gene3D" id="1.10.8.1050">
    <property type="entry name" value="Antitoxin VbhA-like"/>
    <property type="match status" value="1"/>
</dbReference>
<evidence type="ECO:0000313" key="1">
    <source>
        <dbReference type="EMBL" id="PJJ60464.1"/>
    </source>
</evidence>
<evidence type="ECO:0008006" key="3">
    <source>
        <dbReference type="Google" id="ProtNLM"/>
    </source>
</evidence>
<name>A0A2M9BR80_9BACT</name>
<organism evidence="1 2">
    <name type="scientific">Hymenobacter chitinivorans DSM 11115</name>
    <dbReference type="NCBI Taxonomy" id="1121954"/>
    <lineage>
        <taxon>Bacteria</taxon>
        <taxon>Pseudomonadati</taxon>
        <taxon>Bacteroidota</taxon>
        <taxon>Cytophagia</taxon>
        <taxon>Cytophagales</taxon>
        <taxon>Hymenobacteraceae</taxon>
        <taxon>Hymenobacter</taxon>
    </lineage>
</organism>
<keyword evidence="2" id="KW-1185">Reference proteome</keyword>